<keyword evidence="1" id="KW-0732">Signal</keyword>
<sequence length="321" mass="33293">MFRPSPSPFSRAVVIMAGLFMATPVMAARADPAAPAPVRPGRVVSINLCTDQLLLRLADPGQVAGIGPLARDPKLSVESANAALVPQVSASAETVHALKPDLVLAGRFGATAAAAALERLGVRVERFRPADSVATIRAGLIRAGQLLGPQAERRAADEIARLDAHAARLEALAAALPHRLRALMLRADGSMVGPGGLAHAMLTLGGFSNIMAERFNPDGRARRGGDWRVELEAAIRAAPDVILVETMPGAAPALVHRLPRHPALARLTALGGTAPDIIEVPGNLLVCGLPDALDIAERLLPVAARLAAPPPAAATREEAKS</sequence>
<feature type="signal peptide" evidence="1">
    <location>
        <begin position="1"/>
        <end position="27"/>
    </location>
</feature>
<evidence type="ECO:0000256" key="1">
    <source>
        <dbReference type="SAM" id="SignalP"/>
    </source>
</evidence>
<protein>
    <submittedName>
        <fullName evidence="3">ABC transporter substrate-binding protein</fullName>
    </submittedName>
</protein>
<feature type="chain" id="PRO_5045078607" evidence="1">
    <location>
        <begin position="28"/>
        <end position="321"/>
    </location>
</feature>
<organism evidence="3 4">
    <name type="scientific">Tistrella bauzanensis</name>
    <dbReference type="NCBI Taxonomy" id="657419"/>
    <lineage>
        <taxon>Bacteria</taxon>
        <taxon>Pseudomonadati</taxon>
        <taxon>Pseudomonadota</taxon>
        <taxon>Alphaproteobacteria</taxon>
        <taxon>Geminicoccales</taxon>
        <taxon>Geminicoccaceae</taxon>
        <taxon>Tistrella</taxon>
    </lineage>
</organism>
<dbReference type="Gene3D" id="3.40.50.1980">
    <property type="entry name" value="Nitrogenase molybdenum iron protein domain"/>
    <property type="match status" value="2"/>
</dbReference>
<accession>A0ABQ1I9B6</accession>
<comment type="caution">
    <text evidence="3">The sequence shown here is derived from an EMBL/GenBank/DDBJ whole genome shotgun (WGS) entry which is preliminary data.</text>
</comment>
<dbReference type="SUPFAM" id="SSF53807">
    <property type="entry name" value="Helical backbone' metal receptor"/>
    <property type="match status" value="1"/>
</dbReference>
<dbReference type="InterPro" id="IPR002491">
    <property type="entry name" value="ABC_transptr_periplasmic_BD"/>
</dbReference>
<dbReference type="PANTHER" id="PTHR30535">
    <property type="entry name" value="VITAMIN B12-BINDING PROTEIN"/>
    <property type="match status" value="1"/>
</dbReference>
<evidence type="ECO:0000259" key="2">
    <source>
        <dbReference type="PROSITE" id="PS50983"/>
    </source>
</evidence>
<feature type="domain" description="Fe/B12 periplasmic-binding" evidence="2">
    <location>
        <begin position="42"/>
        <end position="310"/>
    </location>
</feature>
<name>A0ABQ1I9B6_9PROT</name>
<proteinExistence type="predicted"/>
<dbReference type="PROSITE" id="PS50983">
    <property type="entry name" value="FE_B12_PBP"/>
    <property type="match status" value="1"/>
</dbReference>
<evidence type="ECO:0000313" key="4">
    <source>
        <dbReference type="Proteomes" id="UP000603352"/>
    </source>
</evidence>
<keyword evidence="4" id="KW-1185">Reference proteome</keyword>
<dbReference type="Pfam" id="PF01497">
    <property type="entry name" value="Peripla_BP_2"/>
    <property type="match status" value="1"/>
</dbReference>
<gene>
    <name evidence="3" type="ORF">GCM10011505_04910</name>
</gene>
<dbReference type="RefSeq" id="WP_188574540.1">
    <property type="nucleotide sequence ID" value="NZ_BMDZ01000003.1"/>
</dbReference>
<dbReference type="PANTHER" id="PTHR30535:SF34">
    <property type="entry name" value="MOLYBDATE-BINDING PROTEIN MOLA"/>
    <property type="match status" value="1"/>
</dbReference>
<dbReference type="InterPro" id="IPR050902">
    <property type="entry name" value="ABC_Transporter_SBP"/>
</dbReference>
<dbReference type="Proteomes" id="UP000603352">
    <property type="component" value="Unassembled WGS sequence"/>
</dbReference>
<dbReference type="EMBL" id="BMDZ01000003">
    <property type="protein sequence ID" value="GGB26627.1"/>
    <property type="molecule type" value="Genomic_DNA"/>
</dbReference>
<reference evidence="4" key="1">
    <citation type="journal article" date="2019" name="Int. J. Syst. Evol. Microbiol.">
        <title>The Global Catalogue of Microorganisms (GCM) 10K type strain sequencing project: providing services to taxonomists for standard genome sequencing and annotation.</title>
        <authorList>
            <consortium name="The Broad Institute Genomics Platform"/>
            <consortium name="The Broad Institute Genome Sequencing Center for Infectious Disease"/>
            <person name="Wu L."/>
            <person name="Ma J."/>
        </authorList>
    </citation>
    <scope>NUCLEOTIDE SEQUENCE [LARGE SCALE GENOMIC DNA]</scope>
    <source>
        <strain evidence="4">CGMCC 1.10188</strain>
    </source>
</reference>
<evidence type="ECO:0000313" key="3">
    <source>
        <dbReference type="EMBL" id="GGB26627.1"/>
    </source>
</evidence>